<dbReference type="Pfam" id="PF00627">
    <property type="entry name" value="UBA"/>
    <property type="match status" value="1"/>
</dbReference>
<evidence type="ECO:0000256" key="1">
    <source>
        <dbReference type="SAM" id="MobiDB-lite"/>
    </source>
</evidence>
<dbReference type="InterPro" id="IPR009060">
    <property type="entry name" value="UBA-like_sf"/>
</dbReference>
<dbReference type="EMBL" id="HBIV01037121">
    <property type="protein sequence ID" value="CAE0674701.1"/>
    <property type="molecule type" value="Transcribed_RNA"/>
</dbReference>
<feature type="compositionally biased region" description="Polar residues" evidence="1">
    <location>
        <begin position="92"/>
        <end position="102"/>
    </location>
</feature>
<dbReference type="CDD" id="cd09212">
    <property type="entry name" value="PUB"/>
    <property type="match status" value="1"/>
</dbReference>
<gene>
    <name evidence="3" type="ORF">LGLO00237_LOCUS26475</name>
</gene>
<dbReference type="PANTHER" id="PTHR46713:SF1">
    <property type="entry name" value="F13M7.16 PROTEIN"/>
    <property type="match status" value="1"/>
</dbReference>
<dbReference type="Pfam" id="PF09409">
    <property type="entry name" value="PUB"/>
    <property type="match status" value="1"/>
</dbReference>
<dbReference type="InterPro" id="IPR015940">
    <property type="entry name" value="UBA"/>
</dbReference>
<accession>A0A7S4DWE4</accession>
<dbReference type="Gene3D" id="1.10.8.10">
    <property type="entry name" value="DNA helicase RuvA subunit, C-terminal domain"/>
    <property type="match status" value="1"/>
</dbReference>
<dbReference type="InterPro" id="IPR036339">
    <property type="entry name" value="PUB-like_dom_sf"/>
</dbReference>
<organism evidence="3">
    <name type="scientific">Lotharella globosa</name>
    <dbReference type="NCBI Taxonomy" id="91324"/>
    <lineage>
        <taxon>Eukaryota</taxon>
        <taxon>Sar</taxon>
        <taxon>Rhizaria</taxon>
        <taxon>Cercozoa</taxon>
        <taxon>Chlorarachniophyceae</taxon>
        <taxon>Lotharella</taxon>
    </lineage>
</organism>
<protein>
    <recommendedName>
        <fullName evidence="2">UBA domain-containing protein</fullName>
    </recommendedName>
</protein>
<evidence type="ECO:0000313" key="3">
    <source>
        <dbReference type="EMBL" id="CAE0674701.1"/>
    </source>
</evidence>
<name>A0A7S4DWE4_9EUKA</name>
<dbReference type="AlphaFoldDB" id="A0A7S4DWE4"/>
<sequence>MRGLEATKTNGQYQVSQALNWCLSNPDTSGATDSQAIKRIMNMGFSKQHAENALKIKRGNVEQAALWCAMNADPGKAERKAQPKQKKPTKGFASNTTVTSRASKGGSRKPSLVKQPSAEGRFARHIVDTPEKQRKRKAERKALEEEYEKRQEALKKDKTLKATRKVAQQSGTVDVKIRPEVDPVLAAVKKRQNTQKQQAAAKAMRAAKAADEKKQKELKLRNAKRHQAESKLQGIQDALDYLVSNYSVDRVRETLTLIVKVGKRILKDPKEPKFRRIKLSNQRVQRAIVRPLGAMYIMRKLGFEESEGGAVLVMSQPHTKSLQANLENIEKSLNRGATKLPERLREAESKGASPEFILFAATELRRILVAIAELPASVPLRSLETGKGSVYAERFAPKKPLLTALADLGFEEHQNGRYVRLTKPDVAVIREAIGDLDREIALRTSNTRVAKALRELLGKHGKAKAVHLVDKARACIGRIQRSPSEKRYWTVDLKRLFDANGTLEYSRDVFSGLGFTVKENIAQWGGSDLNGLGIALAHLDHVWKSALVGASGGK</sequence>
<feature type="domain" description="UBA" evidence="2">
    <location>
        <begin position="31"/>
        <end position="71"/>
    </location>
</feature>
<feature type="region of interest" description="Disordered" evidence="1">
    <location>
        <begin position="74"/>
        <end position="141"/>
    </location>
</feature>
<dbReference type="SUPFAM" id="SSF143503">
    <property type="entry name" value="PUG domain-like"/>
    <property type="match status" value="1"/>
</dbReference>
<dbReference type="Gene3D" id="1.20.58.2190">
    <property type="match status" value="1"/>
</dbReference>
<feature type="compositionally biased region" description="Basic and acidic residues" evidence="1">
    <location>
        <begin position="121"/>
        <end position="132"/>
    </location>
</feature>
<dbReference type="SUPFAM" id="SSF46934">
    <property type="entry name" value="UBA-like"/>
    <property type="match status" value="1"/>
</dbReference>
<evidence type="ECO:0000259" key="2">
    <source>
        <dbReference type="PROSITE" id="PS50030"/>
    </source>
</evidence>
<dbReference type="PROSITE" id="PS50030">
    <property type="entry name" value="UBA"/>
    <property type="match status" value="1"/>
</dbReference>
<dbReference type="InterPro" id="IPR018997">
    <property type="entry name" value="PUB_domain"/>
</dbReference>
<dbReference type="SMART" id="SM00580">
    <property type="entry name" value="PUG"/>
    <property type="match status" value="1"/>
</dbReference>
<dbReference type="SMART" id="SM00165">
    <property type="entry name" value="UBA"/>
    <property type="match status" value="1"/>
</dbReference>
<proteinExistence type="predicted"/>
<reference evidence="3" key="1">
    <citation type="submission" date="2021-01" db="EMBL/GenBank/DDBJ databases">
        <authorList>
            <person name="Corre E."/>
            <person name="Pelletier E."/>
            <person name="Niang G."/>
            <person name="Scheremetjew M."/>
            <person name="Finn R."/>
            <person name="Kale V."/>
            <person name="Holt S."/>
            <person name="Cochrane G."/>
            <person name="Meng A."/>
            <person name="Brown T."/>
            <person name="Cohen L."/>
        </authorList>
    </citation>
    <scope>NUCLEOTIDE SEQUENCE</scope>
    <source>
        <strain evidence="3">CCCM811</strain>
    </source>
</reference>
<dbReference type="PANTHER" id="PTHR46713">
    <property type="entry name" value="F13M7.16 PROTEIN"/>
    <property type="match status" value="1"/>
</dbReference>